<accession>A0A328FBI9</accession>
<dbReference type="EMBL" id="CP036313">
    <property type="protein sequence ID" value="QBH13260.1"/>
    <property type="molecule type" value="Genomic_DNA"/>
</dbReference>
<gene>
    <name evidence="2" type="ORF">DO021_19340</name>
    <name evidence="1" type="ORF">EYB58_10205</name>
</gene>
<evidence type="ECO:0000313" key="3">
    <source>
        <dbReference type="Proteomes" id="UP000248798"/>
    </source>
</evidence>
<evidence type="ECO:0000313" key="1">
    <source>
        <dbReference type="EMBL" id="QBH13260.1"/>
    </source>
</evidence>
<dbReference type="Proteomes" id="UP000293902">
    <property type="component" value="Chromosome"/>
</dbReference>
<dbReference type="AlphaFoldDB" id="A0A328FBI9"/>
<proteinExistence type="predicted"/>
<evidence type="ECO:0008006" key="5">
    <source>
        <dbReference type="Google" id="ProtNLM"/>
    </source>
</evidence>
<protein>
    <recommendedName>
        <fullName evidence="5">Glycosyl hydrolase family 30 beta sandwich domain-containing protein</fullName>
    </recommendedName>
</protein>
<dbReference type="RefSeq" id="WP_111959727.1">
    <property type="nucleotide sequence ID" value="NZ_CP036313.1"/>
</dbReference>
<evidence type="ECO:0000313" key="2">
    <source>
        <dbReference type="EMBL" id="RAM00387.1"/>
    </source>
</evidence>
<sequence>MIHFMFKENGLILKRSHLSFCWAVILLFLLQVLPHPSWSASQEMSELRQGRLHIFAEGRNETLTVRYQPEYGLDEPLLFLGPDGRLIKKVFLGHKASGAITLNVDKGPGHYVLILKSSYLWHVSLSEGKMVFEPPVEITGVKRQFSDMPFFFQVPAKTSGFDFYVINHRSYKGKSARVKLSDPHGRIVSDKELPKVDTQSLLKKLKSRGVDLSEIKSSAGSGNFNPPFNPIFPERIHVNIPEPGTWKVEIGTKGTLVTDNVGFWIEGIPSYFSNTAEGVQNTSGRLWLSGQEADFVPVSIKVSNHTLNAPTLGVVGFFGPKNGWQETKMAEYGIQAEKVFVSHTSEERVNDNADPNVPNLSLFRFNDQKHLFSRPGKFSLVVLDRFAGWLKTLSPTNQALEWGEWAQVAACNMMTEREMNPDSFVIQFLNEANKILKLEQYLGLLKTAGSRIKKDPKTRTCRIGAPAIATGLSLHKQPNQDFLDTRWIEQTLKQADPIVDDIVFNVYGASELEDTFLYTTLIEKIDALVKKYDSDNVIEPIIIGATNRQGGLVTSRLFCEWEGAVWWASVLTQVINTGKIKAINYFKIIDKGIRKKGLFTADRKPKAQAVIQQLFSQALSKGQIFKTETDHSGVEAVSVKTEKGMIMILVNKSSKDINASISAPYGSIKKMIRFKGQKPSKQDTPTEGIAVKLPPASVTWVELG</sequence>
<name>A0A328FBI9_9BACT</name>
<reference evidence="1 4" key="2">
    <citation type="submission" date="2019-02" db="EMBL/GenBank/DDBJ databases">
        <title>Complete genome sequence of Desulfobacter hydrogenophilus AcRS1.</title>
        <authorList>
            <person name="Marietou A."/>
            <person name="Lund M.B."/>
            <person name="Marshall I.P.G."/>
            <person name="Schreiber L."/>
            <person name="Jorgensen B."/>
        </authorList>
    </citation>
    <scope>NUCLEOTIDE SEQUENCE [LARGE SCALE GENOMIC DNA]</scope>
    <source>
        <strain evidence="1 4">AcRS1</strain>
    </source>
</reference>
<dbReference type="EMBL" id="QLNI01000050">
    <property type="protein sequence ID" value="RAM00387.1"/>
    <property type="molecule type" value="Genomic_DNA"/>
</dbReference>
<organism evidence="2 3">
    <name type="scientific">Desulfobacter hydrogenophilus</name>
    <dbReference type="NCBI Taxonomy" id="2291"/>
    <lineage>
        <taxon>Bacteria</taxon>
        <taxon>Pseudomonadati</taxon>
        <taxon>Thermodesulfobacteriota</taxon>
        <taxon>Desulfobacteria</taxon>
        <taxon>Desulfobacterales</taxon>
        <taxon>Desulfobacteraceae</taxon>
        <taxon>Desulfobacter</taxon>
    </lineage>
</organism>
<evidence type="ECO:0000313" key="4">
    <source>
        <dbReference type="Proteomes" id="UP000293902"/>
    </source>
</evidence>
<keyword evidence="4" id="KW-1185">Reference proteome</keyword>
<reference evidence="2 3" key="1">
    <citation type="submission" date="2018-06" db="EMBL/GenBank/DDBJ databases">
        <title>Complete Genome Sequence of Desulfobacter hydrogenophilus (DSM3380).</title>
        <authorList>
            <person name="Marietou A."/>
            <person name="Schreiber L."/>
            <person name="Marshall I."/>
            <person name="Jorgensen B."/>
        </authorList>
    </citation>
    <scope>NUCLEOTIDE SEQUENCE [LARGE SCALE GENOMIC DNA]</scope>
    <source>
        <strain evidence="2 3">DSM 3380</strain>
    </source>
</reference>
<dbReference type="Proteomes" id="UP000248798">
    <property type="component" value="Unassembled WGS sequence"/>
</dbReference>